<accession>A0A6C0H937</accession>
<evidence type="ECO:0000313" key="1">
    <source>
        <dbReference type="EMBL" id="QHT76736.1"/>
    </source>
</evidence>
<organism evidence="1">
    <name type="scientific">viral metagenome</name>
    <dbReference type="NCBI Taxonomy" id="1070528"/>
    <lineage>
        <taxon>unclassified sequences</taxon>
        <taxon>metagenomes</taxon>
        <taxon>organismal metagenomes</taxon>
    </lineage>
</organism>
<proteinExistence type="predicted"/>
<dbReference type="EMBL" id="MN739900">
    <property type="protein sequence ID" value="QHT76736.1"/>
    <property type="molecule type" value="Genomic_DNA"/>
</dbReference>
<reference evidence="1" key="1">
    <citation type="journal article" date="2020" name="Nature">
        <title>Giant virus diversity and host interactions through global metagenomics.</title>
        <authorList>
            <person name="Schulz F."/>
            <person name="Roux S."/>
            <person name="Paez-Espino D."/>
            <person name="Jungbluth S."/>
            <person name="Walsh D.A."/>
            <person name="Denef V.J."/>
            <person name="McMahon K.D."/>
            <person name="Konstantinidis K.T."/>
            <person name="Eloe-Fadrosh E.A."/>
            <person name="Kyrpides N.C."/>
            <person name="Woyke T."/>
        </authorList>
    </citation>
    <scope>NUCLEOTIDE SEQUENCE</scope>
    <source>
        <strain evidence="1">GVMAG-M-3300023179-82</strain>
    </source>
</reference>
<dbReference type="AlphaFoldDB" id="A0A6C0H937"/>
<name>A0A6C0H937_9ZZZZ</name>
<sequence>MKPIKYLENFVTLFIHNKIVMPILNNIKYNLFLIY</sequence>
<protein>
    <submittedName>
        <fullName evidence="1">Uncharacterized protein</fullName>
    </submittedName>
</protein>